<evidence type="ECO:0000256" key="6">
    <source>
        <dbReference type="ARBA" id="ARBA00023136"/>
    </source>
</evidence>
<dbReference type="RefSeq" id="WP_219779417.1">
    <property type="nucleotide sequence ID" value="NZ_JAHXPT010000006.1"/>
</dbReference>
<dbReference type="Pfam" id="PF02397">
    <property type="entry name" value="Bac_transf"/>
    <property type="match status" value="1"/>
</dbReference>
<accession>A0ABS7ANY0</accession>
<protein>
    <submittedName>
        <fullName evidence="9">Undecaprenyl-phosphate glucose phosphotransferase</fullName>
        <ecNumber evidence="9">2.7.8.31</ecNumber>
    </submittedName>
</protein>
<comment type="caution">
    <text evidence="9">The sequence shown here is derived from an EMBL/GenBank/DDBJ whole genome shotgun (WGS) entry which is preliminary data.</text>
</comment>
<dbReference type="EC" id="2.7.8.31" evidence="9"/>
<feature type="transmembrane region" description="Helical" evidence="7">
    <location>
        <begin position="12"/>
        <end position="36"/>
    </location>
</feature>
<dbReference type="Proteomes" id="UP001519921">
    <property type="component" value="Unassembled WGS sequence"/>
</dbReference>
<evidence type="ECO:0000256" key="1">
    <source>
        <dbReference type="ARBA" id="ARBA00004141"/>
    </source>
</evidence>
<name>A0ABS7ANY0_9CLOT</name>
<evidence type="ECO:0000313" key="9">
    <source>
        <dbReference type="EMBL" id="MBW6410254.1"/>
    </source>
</evidence>
<keyword evidence="5 7" id="KW-1133">Transmembrane helix</keyword>
<dbReference type="InterPro" id="IPR017473">
    <property type="entry name" value="Undecaprenyl-P_gluc_Ptfrase"/>
</dbReference>
<dbReference type="NCBIfam" id="TIGR03023">
    <property type="entry name" value="WcaJ_sugtrans"/>
    <property type="match status" value="1"/>
</dbReference>
<dbReference type="Gene3D" id="3.40.50.720">
    <property type="entry name" value="NAD(P)-binding Rossmann-like Domain"/>
    <property type="match status" value="1"/>
</dbReference>
<gene>
    <name evidence="9" type="ORF">KYD98_09115</name>
</gene>
<feature type="domain" description="Bacterial sugar transferase" evidence="8">
    <location>
        <begin position="273"/>
        <end position="452"/>
    </location>
</feature>
<keyword evidence="4 7" id="KW-0812">Transmembrane</keyword>
<dbReference type="GO" id="GO:0089702">
    <property type="term" value="F:undecaprenyl-phosphate glucose phosphotransferase activity"/>
    <property type="evidence" value="ECO:0007669"/>
    <property type="project" value="UniProtKB-EC"/>
</dbReference>
<dbReference type="NCBIfam" id="TIGR03025">
    <property type="entry name" value="EPS_sugtrans"/>
    <property type="match status" value="1"/>
</dbReference>
<reference evidence="9 10" key="1">
    <citation type="submission" date="2021-07" db="EMBL/GenBank/DDBJ databases">
        <title>Clostridium weizhouense sp. nov., an anaerobic bacterium isolated from activated sludge of Petroleum wastewater.</title>
        <authorList>
            <person name="Li Q."/>
        </authorList>
    </citation>
    <scope>NUCLEOTIDE SEQUENCE [LARGE SCALE GENOMIC DNA]</scope>
    <source>
        <strain evidence="9 10">YB-6</strain>
    </source>
</reference>
<evidence type="ECO:0000259" key="8">
    <source>
        <dbReference type="Pfam" id="PF02397"/>
    </source>
</evidence>
<feature type="transmembrane region" description="Helical" evidence="7">
    <location>
        <begin position="81"/>
        <end position="101"/>
    </location>
</feature>
<organism evidence="9 10">
    <name type="scientific">Clostridium weizhouense</name>
    <dbReference type="NCBI Taxonomy" id="2859781"/>
    <lineage>
        <taxon>Bacteria</taxon>
        <taxon>Bacillati</taxon>
        <taxon>Bacillota</taxon>
        <taxon>Clostridia</taxon>
        <taxon>Eubacteriales</taxon>
        <taxon>Clostridiaceae</taxon>
        <taxon>Clostridium</taxon>
    </lineage>
</organism>
<evidence type="ECO:0000256" key="7">
    <source>
        <dbReference type="SAM" id="Phobius"/>
    </source>
</evidence>
<evidence type="ECO:0000256" key="5">
    <source>
        <dbReference type="ARBA" id="ARBA00022989"/>
    </source>
</evidence>
<keyword evidence="10" id="KW-1185">Reference proteome</keyword>
<keyword evidence="6 7" id="KW-0472">Membrane</keyword>
<evidence type="ECO:0000256" key="3">
    <source>
        <dbReference type="ARBA" id="ARBA00022679"/>
    </source>
</evidence>
<dbReference type="PANTHER" id="PTHR30576:SF0">
    <property type="entry name" value="UNDECAPRENYL-PHOSPHATE N-ACETYLGALACTOSAMINYL 1-PHOSPHATE TRANSFERASE-RELATED"/>
    <property type="match status" value="1"/>
</dbReference>
<feature type="transmembrane region" description="Helical" evidence="7">
    <location>
        <begin position="107"/>
        <end position="129"/>
    </location>
</feature>
<sequence length="481" mass="55491">MIKENQNLLNKINAFSDILILFISMILAYLIRFYLFSPDTEYIRLIKYIQFTIIIVPINLIIYNFFNLYHSFRTTAFKKEFIQVIKANTILTALLLSSLFVFKLVDISRWVVVIFYFVNMVLVLSKRLILRKTLSKMRSNGINLKHVIIIGAGEVASEYLKVIKYNKSFGYSYAGYVANSSNFEGDKLGNYTDLFDVLSKYNVDEVVCALDIEDAKYLENIVSACEKSGTKISIIPFCYKYIPSKPYIDQIGSIPLINIRRVPLDNFGNAFMKRILDIIGSLFLITLTSPIMIVTSLIIKCTSKGPIIFKQPRVGLNKNIFTMYKFRSMKVNSEEQTGWSTNNDPRKTRFGSLIRKFSIDELPQFFNVLKGDMSLVGPRPELPHFVDEFKNEIPLYMVKHQVKPGITGLAQINGYRGDTSIKKRIEYDIHYIENWDILMDIGILFKTAFKGFKNNEKLVIKIQEKPIIQNNTNVQQNKINV</sequence>
<feature type="transmembrane region" description="Helical" evidence="7">
    <location>
        <begin position="48"/>
        <end position="69"/>
    </location>
</feature>
<dbReference type="EMBL" id="JAHXPT010000006">
    <property type="protein sequence ID" value="MBW6410254.1"/>
    <property type="molecule type" value="Genomic_DNA"/>
</dbReference>
<dbReference type="InterPro" id="IPR017475">
    <property type="entry name" value="EPS_sugar_tfrase"/>
</dbReference>
<dbReference type="InterPro" id="IPR003362">
    <property type="entry name" value="Bact_transf"/>
</dbReference>
<evidence type="ECO:0000256" key="4">
    <source>
        <dbReference type="ARBA" id="ARBA00022692"/>
    </source>
</evidence>
<feature type="transmembrane region" description="Helical" evidence="7">
    <location>
        <begin position="275"/>
        <end position="299"/>
    </location>
</feature>
<dbReference type="PANTHER" id="PTHR30576">
    <property type="entry name" value="COLANIC BIOSYNTHESIS UDP-GLUCOSE LIPID CARRIER TRANSFERASE"/>
    <property type="match status" value="1"/>
</dbReference>
<keyword evidence="3 9" id="KW-0808">Transferase</keyword>
<evidence type="ECO:0000256" key="2">
    <source>
        <dbReference type="ARBA" id="ARBA00006464"/>
    </source>
</evidence>
<comment type="subcellular location">
    <subcellularLocation>
        <location evidence="1">Membrane</location>
        <topology evidence="1">Multi-pass membrane protein</topology>
    </subcellularLocation>
</comment>
<evidence type="ECO:0000313" key="10">
    <source>
        <dbReference type="Proteomes" id="UP001519921"/>
    </source>
</evidence>
<comment type="similarity">
    <text evidence="2">Belongs to the bacterial sugar transferase family.</text>
</comment>
<proteinExistence type="inferred from homology"/>
<dbReference type="Pfam" id="PF13727">
    <property type="entry name" value="CoA_binding_3"/>
    <property type="match status" value="1"/>
</dbReference>